<feature type="transmembrane region" description="Helical" evidence="9">
    <location>
        <begin position="430"/>
        <end position="448"/>
    </location>
</feature>
<feature type="transmembrane region" description="Helical" evidence="9">
    <location>
        <begin position="197"/>
        <end position="222"/>
    </location>
</feature>
<comment type="subcellular location">
    <subcellularLocation>
        <location evidence="1">Endomembrane system</location>
        <topology evidence="1">Multi-pass membrane protein</topology>
    </subcellularLocation>
</comment>
<dbReference type="Gene3D" id="1.20.1420.30">
    <property type="entry name" value="NCX, central ion-binding region"/>
    <property type="match status" value="2"/>
</dbReference>
<evidence type="ECO:0000256" key="3">
    <source>
        <dbReference type="ARBA" id="ARBA00022448"/>
    </source>
</evidence>
<dbReference type="PANTHER" id="PTHR31503">
    <property type="entry name" value="VACUOLAR CALCIUM ION TRANSPORTER"/>
    <property type="match status" value="1"/>
</dbReference>
<dbReference type="GO" id="GO:0015369">
    <property type="term" value="F:calcium:proton antiporter activity"/>
    <property type="evidence" value="ECO:0007669"/>
    <property type="project" value="UniProtKB-ARBA"/>
</dbReference>
<feature type="transmembrane region" description="Helical" evidence="9">
    <location>
        <begin position="115"/>
        <end position="133"/>
    </location>
</feature>
<dbReference type="AlphaFoldDB" id="A0A9W8ZJ75"/>
<name>A0A9W8ZJ75_9PLEO</name>
<feature type="domain" description="Sodium/calcium exchanger membrane region" evidence="10">
    <location>
        <begin position="139"/>
        <end position="292"/>
    </location>
</feature>
<proteinExistence type="inferred from homology"/>
<dbReference type="InterPro" id="IPR004837">
    <property type="entry name" value="NaCa_Exmemb"/>
</dbReference>
<organism evidence="11 12">
    <name type="scientific">Didymella pomorum</name>
    <dbReference type="NCBI Taxonomy" id="749634"/>
    <lineage>
        <taxon>Eukaryota</taxon>
        <taxon>Fungi</taxon>
        <taxon>Dikarya</taxon>
        <taxon>Ascomycota</taxon>
        <taxon>Pezizomycotina</taxon>
        <taxon>Dothideomycetes</taxon>
        <taxon>Pleosporomycetidae</taxon>
        <taxon>Pleosporales</taxon>
        <taxon>Pleosporineae</taxon>
        <taxon>Didymellaceae</taxon>
        <taxon>Didymella</taxon>
    </lineage>
</organism>
<keyword evidence="7 9" id="KW-0472">Membrane</keyword>
<protein>
    <recommendedName>
        <fullName evidence="10">Sodium/calcium exchanger membrane region domain-containing protein</fullName>
    </recommendedName>
</protein>
<sequence>MAEVVLVGEASKDGSLIAEPQDCHYTERNDSVIGSLPTEGYLIFDARLESEPSLNFVSRSIFFKVVDFQAENNPAQARDTPQDLYTSFPTPSSDNSEAPRSFTLLVPIARFAAQYWSRLMLVFVPFALAAPYMGLDDSAVFVLNCLAIIPLADVLCQATDSVASYMGETTGALVNVTMGNLTELVIFIQALVQRQYIIVRTSLLGSIVVNMLLVLGLAILVGEACERSQVYNVLATRVAAGLLCLTTVSLLVPSTLKLASDDLTIARKMTDLSRATSVVLVIVYFLYLWTQIRSEKFAYKPLIQLDDPDTPEMVDSVEMGRASIHRRTLSYPRALLASPPLLSMSDSKSYNSFDTDAAYASYCTPAVSIMSRFSAAMNVILACKWVQRAIPVVLLIVSTGLISVCSENLVSRVDHFVAHSPVSKTMVGLIILPIVGNAAELVSGILFASRKQMDLAFAVSIGSAIQIALFVTPLIVLIAWGIDRDMSLHFTAFESVALAASSVLFLMLVFDSRCSVLKGVCLCAGYAIIAIASYFVIDVE</sequence>
<feature type="compositionally biased region" description="Polar residues" evidence="8">
    <location>
        <begin position="83"/>
        <end position="97"/>
    </location>
</feature>
<keyword evidence="5 9" id="KW-1133">Transmembrane helix</keyword>
<gene>
    <name evidence="11" type="ORF">N0V91_003528</name>
</gene>
<dbReference type="Proteomes" id="UP001140510">
    <property type="component" value="Unassembled WGS sequence"/>
</dbReference>
<dbReference type="OrthoDB" id="1699231at2759"/>
<dbReference type="GO" id="GO:0006874">
    <property type="term" value="P:intracellular calcium ion homeostasis"/>
    <property type="evidence" value="ECO:0007669"/>
    <property type="project" value="TreeGrafter"/>
</dbReference>
<evidence type="ECO:0000256" key="9">
    <source>
        <dbReference type="SAM" id="Phobius"/>
    </source>
</evidence>
<keyword evidence="6" id="KW-0406">Ion transport</keyword>
<keyword evidence="12" id="KW-1185">Reference proteome</keyword>
<feature type="transmembrane region" description="Helical" evidence="9">
    <location>
        <begin position="389"/>
        <end position="410"/>
    </location>
</feature>
<evidence type="ECO:0000256" key="1">
    <source>
        <dbReference type="ARBA" id="ARBA00004127"/>
    </source>
</evidence>
<evidence type="ECO:0000313" key="12">
    <source>
        <dbReference type="Proteomes" id="UP001140510"/>
    </source>
</evidence>
<feature type="domain" description="Sodium/calcium exchanger membrane region" evidence="10">
    <location>
        <begin position="392"/>
        <end position="534"/>
    </location>
</feature>
<dbReference type="InterPro" id="IPR004713">
    <property type="entry name" value="CaH_exchang"/>
</dbReference>
<feature type="transmembrane region" description="Helical" evidence="9">
    <location>
        <begin position="455"/>
        <end position="482"/>
    </location>
</feature>
<evidence type="ECO:0000256" key="6">
    <source>
        <dbReference type="ARBA" id="ARBA00023065"/>
    </source>
</evidence>
<feature type="transmembrane region" description="Helical" evidence="9">
    <location>
        <begin position="170"/>
        <end position="191"/>
    </location>
</feature>
<keyword evidence="4 9" id="KW-0812">Transmembrane</keyword>
<feature type="region of interest" description="Disordered" evidence="8">
    <location>
        <begin position="76"/>
        <end position="97"/>
    </location>
</feature>
<dbReference type="EMBL" id="JAPEVA010000017">
    <property type="protein sequence ID" value="KAJ4408179.1"/>
    <property type="molecule type" value="Genomic_DNA"/>
</dbReference>
<feature type="transmembrane region" description="Helical" evidence="9">
    <location>
        <begin position="516"/>
        <end position="537"/>
    </location>
</feature>
<feature type="transmembrane region" description="Helical" evidence="9">
    <location>
        <begin position="488"/>
        <end position="509"/>
    </location>
</feature>
<feature type="transmembrane region" description="Helical" evidence="9">
    <location>
        <begin position="139"/>
        <end position="158"/>
    </location>
</feature>
<evidence type="ECO:0000256" key="5">
    <source>
        <dbReference type="ARBA" id="ARBA00022989"/>
    </source>
</evidence>
<evidence type="ECO:0000256" key="4">
    <source>
        <dbReference type="ARBA" id="ARBA00022692"/>
    </source>
</evidence>
<comment type="similarity">
    <text evidence="2">Belongs to the Ca(2+):cation antiporter (CaCA) (TC 2.A.19) family.</text>
</comment>
<dbReference type="GO" id="GO:0012505">
    <property type="term" value="C:endomembrane system"/>
    <property type="evidence" value="ECO:0007669"/>
    <property type="project" value="UniProtKB-SubCell"/>
</dbReference>
<evidence type="ECO:0000256" key="7">
    <source>
        <dbReference type="ARBA" id="ARBA00023136"/>
    </source>
</evidence>
<feature type="transmembrane region" description="Helical" evidence="9">
    <location>
        <begin position="272"/>
        <end position="290"/>
    </location>
</feature>
<evidence type="ECO:0000313" key="11">
    <source>
        <dbReference type="EMBL" id="KAJ4408179.1"/>
    </source>
</evidence>
<dbReference type="GO" id="GO:0000329">
    <property type="term" value="C:fungal-type vacuole membrane"/>
    <property type="evidence" value="ECO:0007669"/>
    <property type="project" value="TreeGrafter"/>
</dbReference>
<evidence type="ECO:0000259" key="10">
    <source>
        <dbReference type="Pfam" id="PF01699"/>
    </source>
</evidence>
<dbReference type="Pfam" id="PF01699">
    <property type="entry name" value="Na_Ca_ex"/>
    <property type="match status" value="2"/>
</dbReference>
<dbReference type="PANTHER" id="PTHR31503:SF18">
    <property type="entry name" value="CA(2+)_H(+) EXCHANGER, PUTATIVE (EUROFUNG)-RELATED"/>
    <property type="match status" value="1"/>
</dbReference>
<dbReference type="InterPro" id="IPR044880">
    <property type="entry name" value="NCX_ion-bd_dom_sf"/>
</dbReference>
<accession>A0A9W8ZJ75</accession>
<evidence type="ECO:0000256" key="8">
    <source>
        <dbReference type="SAM" id="MobiDB-lite"/>
    </source>
</evidence>
<comment type="caution">
    <text evidence="11">The sequence shown here is derived from an EMBL/GenBank/DDBJ whole genome shotgun (WGS) entry which is preliminary data.</text>
</comment>
<evidence type="ECO:0000256" key="2">
    <source>
        <dbReference type="ARBA" id="ARBA00008170"/>
    </source>
</evidence>
<keyword evidence="3" id="KW-0813">Transport</keyword>
<reference evidence="11" key="1">
    <citation type="submission" date="2022-10" db="EMBL/GenBank/DDBJ databases">
        <title>Tapping the CABI collections for fungal endophytes: first genome assemblies for Collariella, Neodidymelliopsis, Ascochyta clinopodiicola, Didymella pomorum, Didymosphaeria variabile, Neocosmospora piperis and Neocucurbitaria cava.</title>
        <authorList>
            <person name="Hill R."/>
        </authorList>
    </citation>
    <scope>NUCLEOTIDE SEQUENCE</scope>
    <source>
        <strain evidence="11">IMI 355091</strain>
    </source>
</reference>
<feature type="transmembrane region" description="Helical" evidence="9">
    <location>
        <begin position="234"/>
        <end position="252"/>
    </location>
</feature>